<organism evidence="2 3">
    <name type="scientific">Dyadobacter luteus</name>
    <dbReference type="NCBI Taxonomy" id="2259619"/>
    <lineage>
        <taxon>Bacteria</taxon>
        <taxon>Pseudomonadati</taxon>
        <taxon>Bacteroidota</taxon>
        <taxon>Cytophagia</taxon>
        <taxon>Cytophagales</taxon>
        <taxon>Spirosomataceae</taxon>
        <taxon>Dyadobacter</taxon>
    </lineage>
</organism>
<dbReference type="AlphaFoldDB" id="A0A3D8YHH3"/>
<keyword evidence="1" id="KW-0472">Membrane</keyword>
<reference evidence="2 3" key="1">
    <citation type="submission" date="2018-07" db="EMBL/GenBank/DDBJ databases">
        <title>Dyadobacter roseus sp. nov., isolated from rose rhizosphere soil.</title>
        <authorList>
            <person name="Chen L."/>
        </authorList>
    </citation>
    <scope>NUCLEOTIDE SEQUENCE [LARGE SCALE GENOMIC DNA]</scope>
    <source>
        <strain evidence="2 3">RS19</strain>
    </source>
</reference>
<dbReference type="RefSeq" id="WP_115828609.1">
    <property type="nucleotide sequence ID" value="NZ_QNUL01000001.1"/>
</dbReference>
<sequence>MKKTVLLTAWMYLLVIGILSWLVFQSPRKPIVYDGPPAQIDSTALYPENVRLAEKIKPDSSGKKLACLLQPF</sequence>
<keyword evidence="1" id="KW-1133">Transmembrane helix</keyword>
<comment type="caution">
    <text evidence="2">The sequence shown here is derived from an EMBL/GenBank/DDBJ whole genome shotgun (WGS) entry which is preliminary data.</text>
</comment>
<accession>A0A3D8YHH3</accession>
<keyword evidence="3" id="KW-1185">Reference proteome</keyword>
<keyword evidence="1" id="KW-0812">Transmembrane</keyword>
<dbReference type="Proteomes" id="UP000256373">
    <property type="component" value="Unassembled WGS sequence"/>
</dbReference>
<dbReference type="EMBL" id="QNUL01000001">
    <property type="protein sequence ID" value="REA64000.1"/>
    <property type="molecule type" value="Genomic_DNA"/>
</dbReference>
<gene>
    <name evidence="2" type="ORF">DSL64_00035</name>
</gene>
<proteinExistence type="predicted"/>
<feature type="transmembrane region" description="Helical" evidence="1">
    <location>
        <begin position="6"/>
        <end position="24"/>
    </location>
</feature>
<name>A0A3D8YHH3_9BACT</name>
<evidence type="ECO:0000256" key="1">
    <source>
        <dbReference type="SAM" id="Phobius"/>
    </source>
</evidence>
<evidence type="ECO:0000313" key="3">
    <source>
        <dbReference type="Proteomes" id="UP000256373"/>
    </source>
</evidence>
<protein>
    <submittedName>
        <fullName evidence="2">Uncharacterized protein</fullName>
    </submittedName>
</protein>
<evidence type="ECO:0000313" key="2">
    <source>
        <dbReference type="EMBL" id="REA64000.1"/>
    </source>
</evidence>